<name>A0A097SRB1_ECOLX</name>
<dbReference type="AlphaFoldDB" id="A0A097SRB1"/>
<dbReference type="RefSeq" id="WP_072105550.1">
    <property type="nucleotide sequence ID" value="NC_032100.1"/>
</dbReference>
<dbReference type="EMBL" id="HG739083">
    <property type="protein sequence ID" value="CDJ79598.1"/>
    <property type="molecule type" value="Genomic_DNA"/>
</dbReference>
<reference evidence="5" key="4">
    <citation type="submission" date="2018-02" db="EMBL/GenBank/DDBJ databases">
        <authorList>
            <person name="Cohen D.B."/>
            <person name="Kent A.D."/>
        </authorList>
    </citation>
    <scope>NUCLEOTIDE SEQUENCE</scope>
    <source>
        <strain evidence="5">03-237</strain>
        <plasmid evidence="5">RCS73_p</plasmid>
    </source>
</reference>
<geneLocation type="plasmid" evidence="5">
    <name>RCS73_p</name>
</geneLocation>
<reference evidence="4" key="1">
    <citation type="submission" date="2013-10" db="EMBL/GenBank/DDBJ databases">
        <authorList>
            <person name="Falgenhauer L."/>
        </authorList>
    </citation>
    <scope>NUCLEOTIDE SEQUENCE</scope>
    <source>
        <strain evidence="4">H8</strain>
        <plasmid evidence="4">pECOH8</plasmid>
    </source>
</reference>
<dbReference type="EMBL" id="KJ563250">
    <property type="protein sequence ID" value="AIU94074.1"/>
    <property type="molecule type" value="Genomic_DNA"/>
</dbReference>
<keyword evidence="1" id="KW-0614">Plasmid</keyword>
<protein>
    <submittedName>
        <fullName evidence="1">Uncharacterized protein</fullName>
    </submittedName>
</protein>
<evidence type="ECO:0000313" key="2">
    <source>
        <dbReference type="EMBL" id="AKI06798.1"/>
    </source>
</evidence>
<evidence type="ECO:0000313" key="1">
    <source>
        <dbReference type="EMBL" id="AIU94074.1"/>
    </source>
</evidence>
<dbReference type="EMBL" id="KM052220">
    <property type="protein sequence ID" value="AKI06798.1"/>
    <property type="molecule type" value="Genomic_DNA"/>
</dbReference>
<accession>A0A097SRB1</accession>
<reference evidence="1" key="2">
    <citation type="submission" date="2014-03" db="EMBL/GenBank/DDBJ databases">
        <title>Characterisation of blaCTX-M-1 IncI1 and IncN plasmids in Escherichia coli from humans, pigs, cattle, organic poultry layers, and horses in Denmark.</title>
        <authorList>
            <person name="Jakobsen L."/>
            <person name="Bortolaia V."/>
            <person name="Moodley A."/>
            <person name="Bielak E."/>
            <person name="Olsen S.S."/>
            <person name="Hansen D.S."/>
            <person name="Frimodt-Moeller N."/>
            <person name="Guardabassi L."/>
            <person name="Hasman H."/>
        </authorList>
    </citation>
    <scope>NUCLEOTIDE SEQUENCE</scope>
    <source>
        <strain evidence="1">TF_2007-10-2348-1</strain>
        <plasmid evidence="1">pTF2</plasmid>
    </source>
</reference>
<dbReference type="GeneID" id="39692656"/>
<reference evidence="2" key="3">
    <citation type="submission" date="2014-06" db="EMBL/GenBank/DDBJ databases">
        <title>Limited similarity between plasmids encoding CTX-M-1 beta-lactamase in Escherichia coli from humans, pigs, cattle, organic poultry layers, and horses in Denmark.</title>
        <authorList>
            <person name="Jakobsen L."/>
            <person name="Bortolaia V."/>
            <person name="Moodley A."/>
            <person name="Bielak E."/>
            <person name="Olsen S.S."/>
            <person name="Hansen D.S."/>
            <person name="Frimodt-Moeller N."/>
            <person name="Guardabassi L."/>
            <person name="Hasman H."/>
        </authorList>
    </citation>
    <scope>NUCLEOTIDE SEQUENCE</scope>
    <source>
        <strain evidence="3">H06 TF</strain>
        <strain evidence="2">H18 Hel20 TF1</strain>
        <plasmid evidence="3">pH06TF</plasmid>
        <plasmid evidence="2">pTF_H18 Hel20 TF1</plasmid>
    </source>
</reference>
<organism evidence="1">
    <name type="scientific">Escherichia coli</name>
    <dbReference type="NCBI Taxonomy" id="562"/>
    <lineage>
        <taxon>Bacteria</taxon>
        <taxon>Pseudomonadati</taxon>
        <taxon>Pseudomonadota</taxon>
        <taxon>Gammaproteobacteria</taxon>
        <taxon>Enterobacterales</taxon>
        <taxon>Enterobacteriaceae</taxon>
        <taxon>Escherichia</taxon>
    </lineage>
</organism>
<geneLocation type="plasmid" evidence="1">
    <name>pTF2</name>
</geneLocation>
<sequence length="190" mass="21713">MAYIDDFKEAIIRTRRLQLAQPVDLCETHTRIMNDKRIRHLGGIIRPVLDLNSGYEQLVARCMPVHLQARPLVEEWLGCPVYFTLGWIDDGTPKGMFRFDEDFITDTLKNGYTGDTVNLHAWLTLPSMEIIDITLSTTISMLQGHKNQLGGVIIKRADDIKGFSYKPMLIGDEFLSKSGILHKFTYLELN</sequence>
<dbReference type="EMBL" id="KM052221">
    <property type="protein sequence ID" value="AKI06863.1"/>
    <property type="molecule type" value="Genomic_DNA"/>
</dbReference>
<geneLocation type="plasmid" evidence="3">
    <name>pH06TF</name>
</geneLocation>
<geneLocation type="plasmid" evidence="4">
    <name>pECOH8</name>
</geneLocation>
<evidence type="ECO:0000313" key="4">
    <source>
        <dbReference type="EMBL" id="CDJ79598.1"/>
    </source>
</evidence>
<gene>
    <name evidence="4" type="ORF">PECOH8_0060</name>
    <name evidence="5" type="ORF">RCS73_P0044</name>
</gene>
<evidence type="ECO:0000313" key="5">
    <source>
        <dbReference type="EMBL" id="SPE02365.1"/>
    </source>
</evidence>
<reference evidence="4" key="5">
    <citation type="submission" date="2021-06" db="EMBL/GenBank/DDBJ databases">
        <title>Complete genome sequence of a IncI1 plasmid encoding microcin and CTX-M-1.</title>
        <authorList>
            <person name="Falgenhauer L.F."/>
            <person name="Schmiedel J.S."/>
            <person name="Fritzenwanker M.F."/>
            <person name="Yao Y.Y."/>
            <person name="Imirzalioglu C.I."/>
            <person name="Chakraborty T.C."/>
        </authorList>
    </citation>
    <scope>NUCLEOTIDE SEQUENCE</scope>
    <source>
        <strain evidence="4">H8</strain>
        <plasmid evidence="4">pECOH8</plasmid>
    </source>
</reference>
<evidence type="ECO:0000313" key="3">
    <source>
        <dbReference type="EMBL" id="AKI06863.1"/>
    </source>
</evidence>
<dbReference type="EMBL" id="LT985288">
    <property type="protein sequence ID" value="SPE02365.1"/>
    <property type="molecule type" value="Genomic_DNA"/>
</dbReference>
<geneLocation type="plasmid" evidence="2">
    <name>pTF_H18 Hel20 TF1</name>
</geneLocation>
<proteinExistence type="predicted"/>